<keyword evidence="9" id="KW-0539">Nucleus</keyword>
<proteinExistence type="predicted"/>
<dbReference type="InterPro" id="IPR050457">
    <property type="entry name" value="ZnFinger_BTB_dom_contain"/>
</dbReference>
<organism evidence="13 14">
    <name type="scientific">Petrolisthes cinctipes</name>
    <name type="common">Flat porcelain crab</name>
    <dbReference type="NCBI Taxonomy" id="88211"/>
    <lineage>
        <taxon>Eukaryota</taxon>
        <taxon>Metazoa</taxon>
        <taxon>Ecdysozoa</taxon>
        <taxon>Arthropoda</taxon>
        <taxon>Crustacea</taxon>
        <taxon>Multicrustacea</taxon>
        <taxon>Malacostraca</taxon>
        <taxon>Eumalacostraca</taxon>
        <taxon>Eucarida</taxon>
        <taxon>Decapoda</taxon>
        <taxon>Pleocyemata</taxon>
        <taxon>Anomura</taxon>
        <taxon>Galatheoidea</taxon>
        <taxon>Porcellanidae</taxon>
        <taxon>Petrolisthes</taxon>
    </lineage>
</organism>
<evidence type="ECO:0000256" key="6">
    <source>
        <dbReference type="ARBA" id="ARBA00023015"/>
    </source>
</evidence>
<evidence type="ECO:0000313" key="14">
    <source>
        <dbReference type="Proteomes" id="UP001286313"/>
    </source>
</evidence>
<sequence>MHPGCGPAACLLGHGAEVDIARQGTALPTPLAADRWHHKPGGHAAGGSSAGGLRVEEKDSQALSRSCSLCGHSFTGITWKQKLERHLLVHTGEKPYQCPYCPHRTNRKDALKGHVTALHKVHFIS</sequence>
<evidence type="ECO:0000256" key="8">
    <source>
        <dbReference type="ARBA" id="ARBA00023163"/>
    </source>
</evidence>
<keyword evidence="14" id="KW-1185">Reference proteome</keyword>
<dbReference type="PANTHER" id="PTHR46105">
    <property type="entry name" value="AGAP004733-PA"/>
    <property type="match status" value="1"/>
</dbReference>
<dbReference type="EMBL" id="JAWQEG010001264">
    <property type="protein sequence ID" value="KAK3881033.1"/>
    <property type="molecule type" value="Genomic_DNA"/>
</dbReference>
<feature type="domain" description="C2H2-type" evidence="12">
    <location>
        <begin position="65"/>
        <end position="95"/>
    </location>
</feature>
<comment type="caution">
    <text evidence="13">The sequence shown here is derived from an EMBL/GenBank/DDBJ whole genome shotgun (WGS) entry which is preliminary data.</text>
</comment>
<keyword evidence="4 10" id="KW-0863">Zinc-finger</keyword>
<evidence type="ECO:0000256" key="9">
    <source>
        <dbReference type="ARBA" id="ARBA00023242"/>
    </source>
</evidence>
<evidence type="ECO:0000259" key="12">
    <source>
        <dbReference type="PROSITE" id="PS50157"/>
    </source>
</evidence>
<dbReference type="PANTHER" id="PTHR46105:SF5">
    <property type="entry name" value="ZINC FINGER AND BTB DOMAIN-CONTAINING PROTEIN 44 ISOFORM X1"/>
    <property type="match status" value="1"/>
</dbReference>
<evidence type="ECO:0000256" key="7">
    <source>
        <dbReference type="ARBA" id="ARBA00023125"/>
    </source>
</evidence>
<accession>A0AAE1KRB6</accession>
<evidence type="ECO:0000256" key="3">
    <source>
        <dbReference type="ARBA" id="ARBA00022737"/>
    </source>
</evidence>
<dbReference type="Gene3D" id="3.30.160.60">
    <property type="entry name" value="Classic Zinc Finger"/>
    <property type="match status" value="2"/>
</dbReference>
<gene>
    <name evidence="13" type="ORF">Pcinc_014490</name>
</gene>
<dbReference type="Proteomes" id="UP001286313">
    <property type="component" value="Unassembled WGS sequence"/>
</dbReference>
<feature type="region of interest" description="Disordered" evidence="11">
    <location>
        <begin position="32"/>
        <end position="55"/>
    </location>
</feature>
<dbReference type="InterPro" id="IPR036236">
    <property type="entry name" value="Znf_C2H2_sf"/>
</dbReference>
<evidence type="ECO:0000256" key="4">
    <source>
        <dbReference type="ARBA" id="ARBA00022771"/>
    </source>
</evidence>
<comment type="subcellular location">
    <subcellularLocation>
        <location evidence="1">Nucleus</location>
    </subcellularLocation>
</comment>
<evidence type="ECO:0000256" key="2">
    <source>
        <dbReference type="ARBA" id="ARBA00022723"/>
    </source>
</evidence>
<keyword evidence="8" id="KW-0804">Transcription</keyword>
<dbReference type="AlphaFoldDB" id="A0AAE1KRB6"/>
<name>A0AAE1KRB6_PETCI</name>
<evidence type="ECO:0000256" key="11">
    <source>
        <dbReference type="SAM" id="MobiDB-lite"/>
    </source>
</evidence>
<dbReference type="GO" id="GO:0005634">
    <property type="term" value="C:nucleus"/>
    <property type="evidence" value="ECO:0007669"/>
    <property type="project" value="UniProtKB-SubCell"/>
</dbReference>
<dbReference type="FunFam" id="3.30.160.60:FF:000446">
    <property type="entry name" value="Zinc finger protein"/>
    <property type="match status" value="1"/>
</dbReference>
<dbReference type="SMART" id="SM00355">
    <property type="entry name" value="ZnF_C2H2"/>
    <property type="match status" value="2"/>
</dbReference>
<evidence type="ECO:0000256" key="5">
    <source>
        <dbReference type="ARBA" id="ARBA00022833"/>
    </source>
</evidence>
<keyword evidence="2" id="KW-0479">Metal-binding</keyword>
<keyword evidence="6" id="KW-0805">Transcription regulation</keyword>
<evidence type="ECO:0000256" key="1">
    <source>
        <dbReference type="ARBA" id="ARBA00004123"/>
    </source>
</evidence>
<reference evidence="13" key="1">
    <citation type="submission" date="2023-10" db="EMBL/GenBank/DDBJ databases">
        <title>Genome assemblies of two species of porcelain crab, Petrolisthes cinctipes and Petrolisthes manimaculis (Anomura: Porcellanidae).</title>
        <authorList>
            <person name="Angst P."/>
        </authorList>
    </citation>
    <scope>NUCLEOTIDE SEQUENCE</scope>
    <source>
        <strain evidence="13">PB745_01</strain>
        <tissue evidence="13">Gill</tissue>
    </source>
</reference>
<dbReference type="PROSITE" id="PS50157">
    <property type="entry name" value="ZINC_FINGER_C2H2_2"/>
    <property type="match status" value="1"/>
</dbReference>
<dbReference type="GO" id="GO:0000978">
    <property type="term" value="F:RNA polymerase II cis-regulatory region sequence-specific DNA binding"/>
    <property type="evidence" value="ECO:0007669"/>
    <property type="project" value="TreeGrafter"/>
</dbReference>
<dbReference type="GO" id="GO:0008270">
    <property type="term" value="F:zinc ion binding"/>
    <property type="evidence" value="ECO:0007669"/>
    <property type="project" value="UniProtKB-KW"/>
</dbReference>
<dbReference type="GO" id="GO:0000981">
    <property type="term" value="F:DNA-binding transcription factor activity, RNA polymerase II-specific"/>
    <property type="evidence" value="ECO:0007669"/>
    <property type="project" value="TreeGrafter"/>
</dbReference>
<keyword evidence="5" id="KW-0862">Zinc</keyword>
<evidence type="ECO:0000256" key="10">
    <source>
        <dbReference type="PROSITE-ProRule" id="PRU00042"/>
    </source>
</evidence>
<dbReference type="SUPFAM" id="SSF57667">
    <property type="entry name" value="beta-beta-alpha zinc fingers"/>
    <property type="match status" value="1"/>
</dbReference>
<dbReference type="InterPro" id="IPR013087">
    <property type="entry name" value="Znf_C2H2_type"/>
</dbReference>
<keyword evidence="3" id="KW-0677">Repeat</keyword>
<keyword evidence="7" id="KW-0238">DNA-binding</keyword>
<evidence type="ECO:0000313" key="13">
    <source>
        <dbReference type="EMBL" id="KAK3881033.1"/>
    </source>
</evidence>
<protein>
    <recommendedName>
        <fullName evidence="12">C2H2-type domain-containing protein</fullName>
    </recommendedName>
</protein>